<dbReference type="HOGENOM" id="CLU_103231_0_0_2"/>
<evidence type="ECO:0000313" key="1">
    <source>
        <dbReference type="EMBL" id="AHF80025.1"/>
    </source>
</evidence>
<dbReference type="Proteomes" id="UP000019027">
    <property type="component" value="Chromosome"/>
</dbReference>
<proteinExistence type="predicted"/>
<gene>
    <name evidence="1" type="ORF">TES1_0637</name>
</gene>
<dbReference type="RefSeq" id="WP_042680175.1">
    <property type="nucleotide sequence ID" value="NZ_CP006965.1"/>
</dbReference>
<protein>
    <submittedName>
        <fullName evidence="1">Uncharacterized protein</fullName>
    </submittedName>
</protein>
<dbReference type="AlphaFoldDB" id="W0I6G2"/>
<dbReference type="KEGG" id="ths:TES1_0637"/>
<dbReference type="STRING" id="582419.TES1_0637"/>
<sequence length="182" mass="20549">MKKDPTPLIDVIYEELAERGIPIPNSEKFYEDMEKAFNVASKIVDKIVIMDKDSQTIETAAEIMAGHVEDPVSKLKEVGIDITPELEELKQVFAEISGKKIEPKKPSKAPNIQPELLAIAKALQFSDFSESAMRKAEDELIKLIDELTDDEANALQVFYAVKLLRLVQKRDREGIVEFSKNM</sequence>
<accession>W0I6G2</accession>
<name>W0I6G2_9EURY</name>
<reference evidence="1 2" key="1">
    <citation type="journal article" date="2014" name="Int. J. Syst. Evol. Microbiol.">
        <title>Thermococcus paralvinellae sp. nov. and Thermococcus cleftensis sp. nov. of hyperthermophilic heterotrophs from deep-sea hydrothermal vents.</title>
        <authorList>
            <person name="Hensley S.A."/>
            <person name="Jung J.H."/>
            <person name="Park C.S."/>
            <person name="Holden J.F."/>
        </authorList>
    </citation>
    <scope>NUCLEOTIDE SEQUENCE [LARGE SCALE GENOMIC DNA]</scope>
    <source>
        <strain evidence="1 2">ES1</strain>
    </source>
</reference>
<dbReference type="GeneID" id="24907594"/>
<keyword evidence="2" id="KW-1185">Reference proteome</keyword>
<evidence type="ECO:0000313" key="2">
    <source>
        <dbReference type="Proteomes" id="UP000019027"/>
    </source>
</evidence>
<dbReference type="OrthoDB" id="102593at2157"/>
<dbReference type="EMBL" id="CP006965">
    <property type="protein sequence ID" value="AHF80025.1"/>
    <property type="molecule type" value="Genomic_DNA"/>
</dbReference>
<organism evidence="1 2">
    <name type="scientific">Thermococcus paralvinellae</name>
    <dbReference type="NCBI Taxonomy" id="582419"/>
    <lineage>
        <taxon>Archaea</taxon>
        <taxon>Methanobacteriati</taxon>
        <taxon>Methanobacteriota</taxon>
        <taxon>Thermococci</taxon>
        <taxon>Thermococcales</taxon>
        <taxon>Thermococcaceae</taxon>
        <taxon>Thermococcus</taxon>
    </lineage>
</organism>